<evidence type="ECO:0000313" key="1">
    <source>
        <dbReference type="EMBL" id="GMT18259.1"/>
    </source>
</evidence>
<protein>
    <submittedName>
        <fullName evidence="1">Uncharacterized protein</fullName>
    </submittedName>
</protein>
<sequence>SPFCRATVSPLPYLTAISTDAIPLSFTVTPIALAVIMSTRLAEKPPCRVPLVLTCSASIVSSQMSFSVEAKSGRTLLATRLKLSMVLRCSNSAMARASSASCSFALRGHEVVASSMFAVD</sequence>
<evidence type="ECO:0000313" key="2">
    <source>
        <dbReference type="Proteomes" id="UP001432322"/>
    </source>
</evidence>
<name>A0AAV5VFS5_9BILA</name>
<dbReference type="EMBL" id="BTSY01000003">
    <property type="protein sequence ID" value="GMT18259.1"/>
    <property type="molecule type" value="Genomic_DNA"/>
</dbReference>
<keyword evidence="2" id="KW-1185">Reference proteome</keyword>
<feature type="non-terminal residue" evidence="1">
    <location>
        <position position="1"/>
    </location>
</feature>
<proteinExistence type="predicted"/>
<feature type="non-terminal residue" evidence="1">
    <location>
        <position position="120"/>
    </location>
</feature>
<gene>
    <name evidence="1" type="ORF">PFISCL1PPCAC_9556</name>
</gene>
<reference evidence="1" key="1">
    <citation type="submission" date="2023-10" db="EMBL/GenBank/DDBJ databases">
        <title>Genome assembly of Pristionchus species.</title>
        <authorList>
            <person name="Yoshida K."/>
            <person name="Sommer R.J."/>
        </authorList>
    </citation>
    <scope>NUCLEOTIDE SEQUENCE</scope>
    <source>
        <strain evidence="1">RS5133</strain>
    </source>
</reference>
<organism evidence="1 2">
    <name type="scientific">Pristionchus fissidentatus</name>
    <dbReference type="NCBI Taxonomy" id="1538716"/>
    <lineage>
        <taxon>Eukaryota</taxon>
        <taxon>Metazoa</taxon>
        <taxon>Ecdysozoa</taxon>
        <taxon>Nematoda</taxon>
        <taxon>Chromadorea</taxon>
        <taxon>Rhabditida</taxon>
        <taxon>Rhabditina</taxon>
        <taxon>Diplogasteromorpha</taxon>
        <taxon>Diplogasteroidea</taxon>
        <taxon>Neodiplogasteridae</taxon>
        <taxon>Pristionchus</taxon>
    </lineage>
</organism>
<dbReference type="Proteomes" id="UP001432322">
    <property type="component" value="Unassembled WGS sequence"/>
</dbReference>
<comment type="caution">
    <text evidence="1">The sequence shown here is derived from an EMBL/GenBank/DDBJ whole genome shotgun (WGS) entry which is preliminary data.</text>
</comment>
<dbReference type="AlphaFoldDB" id="A0AAV5VFS5"/>
<accession>A0AAV5VFS5</accession>